<reference evidence="2 3" key="1">
    <citation type="submission" date="2016-10" db="EMBL/GenBank/DDBJ databases">
        <authorList>
            <person name="de Groot N.N."/>
        </authorList>
    </citation>
    <scope>NUCLEOTIDE SEQUENCE [LARGE SCALE GENOMIC DNA]</scope>
    <source>
        <strain evidence="2 3">CGMCC 1.10959</strain>
    </source>
</reference>
<proteinExistence type="predicted"/>
<gene>
    <name evidence="2" type="ORF">SAMN05216236_1302</name>
</gene>
<keyword evidence="3" id="KW-1185">Reference proteome</keyword>
<organism evidence="2 3">
    <name type="scientific">Sedimentitalea nanhaiensis</name>
    <dbReference type="NCBI Taxonomy" id="999627"/>
    <lineage>
        <taxon>Bacteria</taxon>
        <taxon>Pseudomonadati</taxon>
        <taxon>Pseudomonadota</taxon>
        <taxon>Alphaproteobacteria</taxon>
        <taxon>Rhodobacterales</taxon>
        <taxon>Paracoccaceae</taxon>
        <taxon>Sedimentitalea</taxon>
    </lineage>
</organism>
<keyword evidence="1" id="KW-0812">Transmembrane</keyword>
<dbReference type="Proteomes" id="UP000182466">
    <property type="component" value="Unassembled WGS sequence"/>
</dbReference>
<name>A0A1I7DL52_9RHOB</name>
<evidence type="ECO:0000313" key="3">
    <source>
        <dbReference type="Proteomes" id="UP000182466"/>
    </source>
</evidence>
<feature type="transmembrane region" description="Helical" evidence="1">
    <location>
        <begin position="41"/>
        <end position="62"/>
    </location>
</feature>
<keyword evidence="1" id="KW-1133">Transmembrane helix</keyword>
<dbReference type="STRING" id="999627.SAMN05216236_1302"/>
<evidence type="ECO:0000313" key="2">
    <source>
        <dbReference type="EMBL" id="SFU12345.1"/>
    </source>
</evidence>
<dbReference type="AlphaFoldDB" id="A0A1I7DL52"/>
<keyword evidence="1" id="KW-0472">Membrane</keyword>
<sequence length="237" mass="26467">MSCQEGGFDQEKERLEVQGICLSQVFMACASADHSSELPQAVFFVCVLCFSIHSATGTPAGGGCLMPRWSGGVGPFTFRHGKVCHRITCLLVSFALPVLVSVMRCRTRRARLVRATIRFRNGEIRIRALSAGFRRWFIFNGKDDPASPEFRDSFSRSAVPSVQCRIALWSLCFSLNVAPMQLQGWAECPIRQGHFRGSAGRFLKGERFRSCLSSTWKRQGSAGRGWVRLVTQRLTHS</sequence>
<protein>
    <submittedName>
        <fullName evidence="2">Uncharacterized protein</fullName>
    </submittedName>
</protein>
<feature type="transmembrane region" description="Helical" evidence="1">
    <location>
        <begin position="83"/>
        <end position="103"/>
    </location>
</feature>
<dbReference type="EMBL" id="FPAW01000030">
    <property type="protein sequence ID" value="SFU12345.1"/>
    <property type="molecule type" value="Genomic_DNA"/>
</dbReference>
<accession>A0A1I7DL52</accession>
<evidence type="ECO:0000256" key="1">
    <source>
        <dbReference type="SAM" id="Phobius"/>
    </source>
</evidence>